<evidence type="ECO:0000313" key="2">
    <source>
        <dbReference type="Proteomes" id="UP001206595"/>
    </source>
</evidence>
<sequence>MHYDQLNSLFFIVLSWQGIKLTHKSTILLDLKAWWGECKKAIIYNNGRGRL</sequence>
<name>A0AAD5E8A1_UMBRA</name>
<reference evidence="1" key="2">
    <citation type="journal article" date="2022" name="Proc. Natl. Acad. Sci. U.S.A.">
        <title>Diploid-dominant life cycles characterize the early evolution of Fungi.</title>
        <authorList>
            <person name="Amses K.R."/>
            <person name="Simmons D.R."/>
            <person name="Longcore J.E."/>
            <person name="Mondo S.J."/>
            <person name="Seto K."/>
            <person name="Jeronimo G.H."/>
            <person name="Bonds A.E."/>
            <person name="Quandt C.A."/>
            <person name="Davis W.J."/>
            <person name="Chang Y."/>
            <person name="Federici B.A."/>
            <person name="Kuo A."/>
            <person name="LaButti K."/>
            <person name="Pangilinan J."/>
            <person name="Andreopoulos W."/>
            <person name="Tritt A."/>
            <person name="Riley R."/>
            <person name="Hundley H."/>
            <person name="Johnson J."/>
            <person name="Lipzen A."/>
            <person name="Barry K."/>
            <person name="Lang B.F."/>
            <person name="Cuomo C.A."/>
            <person name="Buchler N.E."/>
            <person name="Grigoriev I.V."/>
            <person name="Spatafora J.W."/>
            <person name="Stajich J.E."/>
            <person name="James T.Y."/>
        </authorList>
    </citation>
    <scope>NUCLEOTIDE SEQUENCE</scope>
    <source>
        <strain evidence="1">AG</strain>
    </source>
</reference>
<dbReference type="AlphaFoldDB" id="A0AAD5E8A1"/>
<dbReference type="EMBL" id="MU620932">
    <property type="protein sequence ID" value="KAI8578171.1"/>
    <property type="molecule type" value="Genomic_DNA"/>
</dbReference>
<keyword evidence="2" id="KW-1185">Reference proteome</keyword>
<comment type="caution">
    <text evidence="1">The sequence shown here is derived from an EMBL/GenBank/DDBJ whole genome shotgun (WGS) entry which is preliminary data.</text>
</comment>
<reference evidence="1" key="1">
    <citation type="submission" date="2021-06" db="EMBL/GenBank/DDBJ databases">
        <authorList>
            <consortium name="DOE Joint Genome Institute"/>
            <person name="Mondo S.J."/>
            <person name="Amses K.R."/>
            <person name="Simmons D.R."/>
            <person name="Longcore J.E."/>
            <person name="Seto K."/>
            <person name="Alves G.H."/>
            <person name="Bonds A.E."/>
            <person name="Quandt C.A."/>
            <person name="Davis W.J."/>
            <person name="Chang Y."/>
            <person name="Letcher P.M."/>
            <person name="Powell M.J."/>
            <person name="Kuo A."/>
            <person name="Labutti K."/>
            <person name="Pangilinan J."/>
            <person name="Andreopoulos W."/>
            <person name="Tritt A."/>
            <person name="Riley R."/>
            <person name="Hundley H."/>
            <person name="Johnson J."/>
            <person name="Lipzen A."/>
            <person name="Barry K."/>
            <person name="Berbee M.L."/>
            <person name="Buchler N.E."/>
            <person name="Grigoriev I.V."/>
            <person name="Spatafora J.W."/>
            <person name="Stajich J.E."/>
            <person name="James T.Y."/>
        </authorList>
    </citation>
    <scope>NUCLEOTIDE SEQUENCE</scope>
    <source>
        <strain evidence="1">AG</strain>
    </source>
</reference>
<gene>
    <name evidence="1" type="ORF">K450DRAFT_248445</name>
</gene>
<evidence type="ECO:0000313" key="1">
    <source>
        <dbReference type="EMBL" id="KAI8578171.1"/>
    </source>
</evidence>
<dbReference type="Proteomes" id="UP001206595">
    <property type="component" value="Unassembled WGS sequence"/>
</dbReference>
<organism evidence="1 2">
    <name type="scientific">Umbelopsis ramanniana AG</name>
    <dbReference type="NCBI Taxonomy" id="1314678"/>
    <lineage>
        <taxon>Eukaryota</taxon>
        <taxon>Fungi</taxon>
        <taxon>Fungi incertae sedis</taxon>
        <taxon>Mucoromycota</taxon>
        <taxon>Mucoromycotina</taxon>
        <taxon>Umbelopsidomycetes</taxon>
        <taxon>Umbelopsidales</taxon>
        <taxon>Umbelopsidaceae</taxon>
        <taxon>Umbelopsis</taxon>
    </lineage>
</organism>
<dbReference type="RefSeq" id="XP_051443175.1">
    <property type="nucleotide sequence ID" value="XM_051590232.1"/>
</dbReference>
<dbReference type="GeneID" id="75915576"/>
<accession>A0AAD5E8A1</accession>
<protein>
    <submittedName>
        <fullName evidence="1">Uncharacterized protein</fullName>
    </submittedName>
</protein>
<proteinExistence type="predicted"/>